<reference evidence="1 2" key="1">
    <citation type="journal article" date="2019" name="Nat. Ecol. Evol.">
        <title>Megaphylogeny resolves global patterns of mushroom evolution.</title>
        <authorList>
            <person name="Varga T."/>
            <person name="Krizsan K."/>
            <person name="Foldi C."/>
            <person name="Dima B."/>
            <person name="Sanchez-Garcia M."/>
            <person name="Sanchez-Ramirez S."/>
            <person name="Szollosi G.J."/>
            <person name="Szarkandi J.G."/>
            <person name="Papp V."/>
            <person name="Albert L."/>
            <person name="Andreopoulos W."/>
            <person name="Angelini C."/>
            <person name="Antonin V."/>
            <person name="Barry K.W."/>
            <person name="Bougher N.L."/>
            <person name="Buchanan P."/>
            <person name="Buyck B."/>
            <person name="Bense V."/>
            <person name="Catcheside P."/>
            <person name="Chovatia M."/>
            <person name="Cooper J."/>
            <person name="Damon W."/>
            <person name="Desjardin D."/>
            <person name="Finy P."/>
            <person name="Geml J."/>
            <person name="Haridas S."/>
            <person name="Hughes K."/>
            <person name="Justo A."/>
            <person name="Karasinski D."/>
            <person name="Kautmanova I."/>
            <person name="Kiss B."/>
            <person name="Kocsube S."/>
            <person name="Kotiranta H."/>
            <person name="LaButti K.M."/>
            <person name="Lechner B.E."/>
            <person name="Liimatainen K."/>
            <person name="Lipzen A."/>
            <person name="Lukacs Z."/>
            <person name="Mihaltcheva S."/>
            <person name="Morgado L.N."/>
            <person name="Niskanen T."/>
            <person name="Noordeloos M.E."/>
            <person name="Ohm R.A."/>
            <person name="Ortiz-Santana B."/>
            <person name="Ovrebo C."/>
            <person name="Racz N."/>
            <person name="Riley R."/>
            <person name="Savchenko A."/>
            <person name="Shiryaev A."/>
            <person name="Soop K."/>
            <person name="Spirin V."/>
            <person name="Szebenyi C."/>
            <person name="Tomsovsky M."/>
            <person name="Tulloss R.E."/>
            <person name="Uehling J."/>
            <person name="Grigoriev I.V."/>
            <person name="Vagvolgyi C."/>
            <person name="Papp T."/>
            <person name="Martin F.M."/>
            <person name="Miettinen O."/>
            <person name="Hibbett D.S."/>
            <person name="Nagy L.G."/>
        </authorList>
    </citation>
    <scope>NUCLEOTIDE SEQUENCE [LARGE SCALE GENOMIC DNA]</scope>
    <source>
        <strain evidence="1 2">NL-1719</strain>
    </source>
</reference>
<gene>
    <name evidence="1" type="ORF">BDN72DRAFT_768211</name>
</gene>
<evidence type="ECO:0000313" key="2">
    <source>
        <dbReference type="Proteomes" id="UP000308600"/>
    </source>
</evidence>
<organism evidence="1 2">
    <name type="scientific">Pluteus cervinus</name>
    <dbReference type="NCBI Taxonomy" id="181527"/>
    <lineage>
        <taxon>Eukaryota</taxon>
        <taxon>Fungi</taxon>
        <taxon>Dikarya</taxon>
        <taxon>Basidiomycota</taxon>
        <taxon>Agaricomycotina</taxon>
        <taxon>Agaricomycetes</taxon>
        <taxon>Agaricomycetidae</taxon>
        <taxon>Agaricales</taxon>
        <taxon>Pluteineae</taxon>
        <taxon>Pluteaceae</taxon>
        <taxon>Pluteus</taxon>
    </lineage>
</organism>
<evidence type="ECO:0000313" key="1">
    <source>
        <dbReference type="EMBL" id="TFK69249.1"/>
    </source>
</evidence>
<keyword evidence="2" id="KW-1185">Reference proteome</keyword>
<dbReference type="EMBL" id="ML208334">
    <property type="protein sequence ID" value="TFK69249.1"/>
    <property type="molecule type" value="Genomic_DNA"/>
</dbReference>
<keyword evidence="1" id="KW-0378">Hydrolase</keyword>
<accession>A0ACD3AU95</accession>
<proteinExistence type="predicted"/>
<dbReference type="Proteomes" id="UP000308600">
    <property type="component" value="Unassembled WGS sequence"/>
</dbReference>
<protein>
    <submittedName>
        <fullName evidence="1">P-loop containing nucleoside triphosphate hydrolase protein</fullName>
    </submittedName>
</protein>
<sequence>MSSLPTKFSSPPLLPGFVSALEESLGRNVKPTPIQALSLKWLFENNLKEQADGQQKWKEFLLASETGSGKSIAYLLPLLQGLKVSEKPISTPNSESISTKPVSAPEHAPRALILAPTHELARQLSGFAKSLLHDVKLRIMCASRANARNRDQPGFSSEVTAGVSISPSTASPASFPVDVMVGTPVRLMEMIRGRGWDWERASEKESRLQDEERKRERETDPWDTTEPKSVKSLFSNRKRVASKELGLENIEWVIVDEADVLFDPDFQETTRQILADISAARGVPMPEAASTPTSYPFNLVLTSATIPTSLSTYISTHHPDLIRLASPRLHRLPKTLKTEYVAWTHGTASNARWRDVERQVREIWQDDVKEASFQAQGSNKGQPKLSKVLIFVNKSVKVDELGEYLDGKGIKTVALTGKSEDRKKGSNHHLDGFLRERGRRRSHLRDSDSNATALNTSPTSLDPSQAPHVLITTSLLSRGLDFSPEIKNVFIVDEPRNMIDFIHRAGRTGRAGEKGRVVIFGKMKGRGSLRSEEVKKRVGVLSGGASGKRK</sequence>
<name>A0ACD3AU95_9AGAR</name>